<feature type="region of interest" description="Disordered" evidence="1">
    <location>
        <begin position="1"/>
        <end position="44"/>
    </location>
</feature>
<feature type="compositionally biased region" description="Polar residues" evidence="1">
    <location>
        <begin position="1"/>
        <end position="10"/>
    </location>
</feature>
<dbReference type="AlphaFoldDB" id="A0A402CQA9"/>
<dbReference type="InterPro" id="IPR010297">
    <property type="entry name" value="DUF900_hydrolase"/>
</dbReference>
<evidence type="ECO:0000313" key="2">
    <source>
        <dbReference type="EMBL" id="BDI32774.1"/>
    </source>
</evidence>
<feature type="region of interest" description="Disordered" evidence="1">
    <location>
        <begin position="113"/>
        <end position="132"/>
    </location>
</feature>
<dbReference type="RefSeq" id="WP_165863919.1">
    <property type="nucleotide sequence ID" value="NZ_AP025739.1"/>
</dbReference>
<gene>
    <name evidence="2" type="ORF">CCAX7_48250</name>
</gene>
<feature type="compositionally biased region" description="Low complexity" evidence="1">
    <location>
        <begin position="123"/>
        <end position="132"/>
    </location>
</feature>
<keyword evidence="3" id="KW-1185">Reference proteome</keyword>
<accession>A0A402CQA9</accession>
<sequence length="442" mass="46672">MSETTLTSQAADLENSVDPDPRLSAPIALQPGAPGSGALPPSPWKGTRLVASPAALKAPAATDYSFMITNRYNINNDNTPYNPFQPATSPVNQVYPLANGNLWWALSQDQANDPNASDFQMQSPTPSTTPPNSFQQAIVTNLQAQSQQYGSSQLTLFIHGLGNLWVDAVAGTSALGANLANSSYTGLVVGFDWPSYDEYWSGLYYSSDSYAFPPAGTQGTIRDNINGSSQAFGNVLSFMQGLRSTNGISNLTLNIVCHSEGNYMDMVGMLSVSGVQIDHVLMLAADINNGAFQIPATGLVGQGSQISQTDPSAVVTVYFSNNDDVLASSQAAYQGNNPIYDDKNVHNPAYGGRMGQTGPAYNIGQQQPNVYSLDCSGVLTPQYIAQLEANGVIPNGATLHSSYLYVPQLGADIAQALDGVAPGSITGRSQGANPNAYYLNPT</sequence>
<feature type="compositionally biased region" description="Polar residues" evidence="1">
    <location>
        <begin position="113"/>
        <end position="122"/>
    </location>
</feature>
<organism evidence="2 3">
    <name type="scientific">Capsulimonas corticalis</name>
    <dbReference type="NCBI Taxonomy" id="2219043"/>
    <lineage>
        <taxon>Bacteria</taxon>
        <taxon>Bacillati</taxon>
        <taxon>Armatimonadota</taxon>
        <taxon>Armatimonadia</taxon>
        <taxon>Capsulimonadales</taxon>
        <taxon>Capsulimonadaceae</taxon>
        <taxon>Capsulimonas</taxon>
    </lineage>
</organism>
<reference evidence="2 3" key="1">
    <citation type="journal article" date="2019" name="Int. J. Syst. Evol. Microbiol.">
        <title>Capsulimonas corticalis gen. nov., sp. nov., an aerobic capsulated bacterium, of a novel bacterial order, Capsulimonadales ord. nov., of the class Armatimonadia of the phylum Armatimonadetes.</title>
        <authorList>
            <person name="Li J."/>
            <person name="Kudo C."/>
            <person name="Tonouchi A."/>
        </authorList>
    </citation>
    <scope>NUCLEOTIDE SEQUENCE [LARGE SCALE GENOMIC DNA]</scope>
    <source>
        <strain evidence="2 3">AX-7</strain>
    </source>
</reference>
<protein>
    <submittedName>
        <fullName evidence="2">Uncharacterized protein</fullName>
    </submittedName>
</protein>
<dbReference type="EMBL" id="AP025739">
    <property type="protein sequence ID" value="BDI32774.1"/>
    <property type="molecule type" value="Genomic_DNA"/>
</dbReference>
<evidence type="ECO:0000313" key="3">
    <source>
        <dbReference type="Proteomes" id="UP000287394"/>
    </source>
</evidence>
<dbReference type="Pfam" id="PF05990">
    <property type="entry name" value="DUF900"/>
    <property type="match status" value="1"/>
</dbReference>
<proteinExistence type="predicted"/>
<evidence type="ECO:0000256" key="1">
    <source>
        <dbReference type="SAM" id="MobiDB-lite"/>
    </source>
</evidence>
<name>A0A402CQA9_9BACT</name>
<feature type="compositionally biased region" description="Low complexity" evidence="1">
    <location>
        <begin position="28"/>
        <end position="39"/>
    </location>
</feature>
<dbReference type="KEGG" id="ccot:CCAX7_48250"/>
<dbReference type="Proteomes" id="UP000287394">
    <property type="component" value="Chromosome"/>
</dbReference>